<dbReference type="GeneID" id="28848280"/>
<evidence type="ECO:0000256" key="10">
    <source>
        <dbReference type="PIRSR" id="PIRSR601621-3"/>
    </source>
</evidence>
<feature type="active site" description="Proton acceptor" evidence="8">
    <location>
        <position position="126"/>
    </location>
</feature>
<dbReference type="InterPro" id="IPR001621">
    <property type="entry name" value="Ligninase"/>
</dbReference>
<keyword evidence="2 12" id="KW-0575">Peroxidase</keyword>
<dbReference type="PANTHER" id="PTHR31356:SF66">
    <property type="entry name" value="CATALASE-PEROXIDASE"/>
    <property type="match status" value="1"/>
</dbReference>
<dbReference type="PRINTS" id="PR00462">
    <property type="entry name" value="LIGNINASE"/>
</dbReference>
<evidence type="ECO:0000259" key="13">
    <source>
        <dbReference type="PROSITE" id="PS50873"/>
    </source>
</evidence>
<evidence type="ECO:0000256" key="3">
    <source>
        <dbReference type="ARBA" id="ARBA00022617"/>
    </source>
</evidence>
<dbReference type="Pfam" id="PF00141">
    <property type="entry name" value="peroxidase"/>
    <property type="match status" value="1"/>
</dbReference>
<dbReference type="EMBL" id="LSBJ02000003">
    <property type="protein sequence ID" value="OAQ68857.2"/>
    <property type="molecule type" value="Genomic_DNA"/>
</dbReference>
<dbReference type="KEGG" id="pchm:VFPPC_05033"/>
<accession>A0A179FU20</accession>
<dbReference type="RefSeq" id="XP_022284513.1">
    <property type="nucleotide sequence ID" value="XM_022428433.1"/>
</dbReference>
<dbReference type="GO" id="GO:0042744">
    <property type="term" value="P:hydrogen peroxide catabolic process"/>
    <property type="evidence" value="ECO:0007669"/>
    <property type="project" value="TreeGrafter"/>
</dbReference>
<evidence type="ECO:0000256" key="12">
    <source>
        <dbReference type="RuleBase" id="RU363051"/>
    </source>
</evidence>
<keyword evidence="12" id="KW-0732">Signal</keyword>
<dbReference type="PANTHER" id="PTHR31356">
    <property type="entry name" value="THYLAKOID LUMENAL 29 KDA PROTEIN, CHLOROPLASTIC-RELATED"/>
    <property type="match status" value="1"/>
</dbReference>
<evidence type="ECO:0000256" key="11">
    <source>
        <dbReference type="PIRSR" id="PIRSR601621-4"/>
    </source>
</evidence>
<evidence type="ECO:0000256" key="8">
    <source>
        <dbReference type="PIRSR" id="PIRSR601621-1"/>
    </source>
</evidence>
<dbReference type="Proteomes" id="UP000078397">
    <property type="component" value="Unassembled WGS sequence"/>
</dbReference>
<evidence type="ECO:0000256" key="7">
    <source>
        <dbReference type="ARBA" id="ARBA00023180"/>
    </source>
</evidence>
<evidence type="ECO:0000313" key="14">
    <source>
        <dbReference type="EMBL" id="OAQ68857.2"/>
    </source>
</evidence>
<comment type="caution">
    <text evidence="14">The sequence shown here is derived from an EMBL/GenBank/DDBJ whole genome shotgun (WGS) entry which is preliminary data.</text>
</comment>
<sequence>MKSSPILSVVLTIAQVASSYPDMANTLAEIEKRKANRSTSLIGDLEFLADRDLTKTGSLIKNILIGKGDPQDLSSAYSSLPAKDSEACKKDPCCIWKYIADDMRGAMVEGKECNAIARGAIRLGFHDAGSWSKKTGKTGGADGSILLANECEDRTENEGLRGFCPQMRKWFDKYKSYGVSMADLIQFGATVGTVVCPVGPRIRTFVGRKDNKEAAPRGNLPGAFDDADTLIKLFEDKTISPAGLVALLGAHTVSRQRTAFPERLEAPQDSTPGTWDTRYFRETIDSNSPKEVLKLDSDVNIATDSRTKALWKSYGQFLFGQMTWNQACLLQPLDDYAREYIRMSLLGVYNINDLTECTKALPKFTGN</sequence>
<dbReference type="SUPFAM" id="SSF48113">
    <property type="entry name" value="Heme-dependent peroxidases"/>
    <property type="match status" value="1"/>
</dbReference>
<dbReference type="InterPro" id="IPR019794">
    <property type="entry name" value="Peroxidases_AS"/>
</dbReference>
<dbReference type="Gene3D" id="1.10.520.10">
    <property type="match status" value="1"/>
</dbReference>
<feature type="disulfide bond" evidence="11">
    <location>
        <begin position="93"/>
        <end position="357"/>
    </location>
</feature>
<dbReference type="GO" id="GO:0046872">
    <property type="term" value="F:metal ion binding"/>
    <property type="evidence" value="ECO:0007669"/>
    <property type="project" value="UniProtKB-UniRule"/>
</dbReference>
<evidence type="ECO:0000313" key="15">
    <source>
        <dbReference type="Proteomes" id="UP000078397"/>
    </source>
</evidence>
<dbReference type="GO" id="GO:0004601">
    <property type="term" value="F:peroxidase activity"/>
    <property type="evidence" value="ECO:0007669"/>
    <property type="project" value="UniProtKB-KW"/>
</dbReference>
<protein>
    <recommendedName>
        <fullName evidence="12">Peroxidase</fullName>
        <ecNumber evidence="12">1.11.1.-</ecNumber>
    </recommendedName>
</protein>
<dbReference type="STRING" id="1380566.A0A179FU20"/>
<evidence type="ECO:0000256" key="4">
    <source>
        <dbReference type="ARBA" id="ARBA00022723"/>
    </source>
</evidence>
<dbReference type="InterPro" id="IPR044831">
    <property type="entry name" value="Ccp1-like"/>
</dbReference>
<feature type="binding site" evidence="9">
    <location>
        <position position="271"/>
    </location>
    <ligand>
        <name>Ca(2+)</name>
        <dbReference type="ChEBI" id="CHEBI:29108"/>
        <label>2</label>
    </ligand>
</feature>
<comment type="similarity">
    <text evidence="1 12">Belongs to the peroxidase family. Ligninase subfamily.</text>
</comment>
<keyword evidence="9 12" id="KW-0106">Calcium</keyword>
<feature type="binding site" evidence="9">
    <location>
        <position position="127"/>
    </location>
    <ligand>
        <name>Ca(2+)</name>
        <dbReference type="ChEBI" id="CHEBI:29108"/>
        <label>1</label>
    </ligand>
</feature>
<reference evidence="14 15" key="1">
    <citation type="journal article" date="2016" name="PLoS Pathog.">
        <title>Biosynthesis of antibiotic leucinostatins in bio-control fungus Purpureocillium lilacinum and their inhibition on phytophthora revealed by genome mining.</title>
        <authorList>
            <person name="Wang G."/>
            <person name="Liu Z."/>
            <person name="Lin R."/>
            <person name="Li E."/>
            <person name="Mao Z."/>
            <person name="Ling J."/>
            <person name="Yang Y."/>
            <person name="Yin W.B."/>
            <person name="Xie B."/>
        </authorList>
    </citation>
    <scope>NUCLEOTIDE SEQUENCE [LARGE SCALE GENOMIC DNA]</scope>
    <source>
        <strain evidence="14">170</strain>
    </source>
</reference>
<evidence type="ECO:0000256" key="5">
    <source>
        <dbReference type="ARBA" id="ARBA00023002"/>
    </source>
</evidence>
<feature type="binding site" evidence="9">
    <location>
        <position position="140"/>
    </location>
    <ligand>
        <name>Ca(2+)</name>
        <dbReference type="ChEBI" id="CHEBI:29108"/>
        <label>1</label>
    </ligand>
</feature>
<organism evidence="14 15">
    <name type="scientific">Pochonia chlamydosporia 170</name>
    <dbReference type="NCBI Taxonomy" id="1380566"/>
    <lineage>
        <taxon>Eukaryota</taxon>
        <taxon>Fungi</taxon>
        <taxon>Dikarya</taxon>
        <taxon>Ascomycota</taxon>
        <taxon>Pezizomycotina</taxon>
        <taxon>Sordariomycetes</taxon>
        <taxon>Hypocreomycetidae</taxon>
        <taxon>Hypocreales</taxon>
        <taxon>Clavicipitaceae</taxon>
        <taxon>Pochonia</taxon>
    </lineage>
</organism>
<feature type="binding site" evidence="9">
    <location>
        <position position="252"/>
    </location>
    <ligand>
        <name>Ca(2+)</name>
        <dbReference type="ChEBI" id="CHEBI:29108"/>
        <label>2</label>
    </ligand>
</feature>
<dbReference type="InterPro" id="IPR002016">
    <property type="entry name" value="Haem_peroxidase"/>
</dbReference>
<keyword evidence="6 9" id="KW-0408">Iron</keyword>
<feature type="chain" id="PRO_5011829996" description="Peroxidase" evidence="12">
    <location>
        <begin position="20"/>
        <end position="367"/>
    </location>
</feature>
<dbReference type="Gene3D" id="1.10.420.10">
    <property type="entry name" value="Peroxidase, domain 2"/>
    <property type="match status" value="1"/>
</dbReference>
<feature type="binding site" evidence="9">
    <location>
        <position position="142"/>
    </location>
    <ligand>
        <name>Ca(2+)</name>
        <dbReference type="ChEBI" id="CHEBI:29108"/>
        <label>1</label>
    </ligand>
</feature>
<keyword evidence="5 12" id="KW-0560">Oxidoreductase</keyword>
<dbReference type="PRINTS" id="PR00458">
    <property type="entry name" value="PEROXIDASE"/>
</dbReference>
<feature type="disulfide bond" evidence="11">
    <location>
        <begin position="113"/>
        <end position="196"/>
    </location>
</feature>
<comment type="cofactor">
    <cofactor evidence="9">
        <name>heme b</name>
        <dbReference type="ChEBI" id="CHEBI:60344"/>
    </cofactor>
    <text evidence="9">Binds 1 heme b (iron(II)-protoporphyrin IX) group per subunit.</text>
</comment>
<feature type="signal peptide" evidence="12">
    <location>
        <begin position="1"/>
        <end position="19"/>
    </location>
</feature>
<dbReference type="AlphaFoldDB" id="A0A179FU20"/>
<dbReference type="GO" id="GO:0020037">
    <property type="term" value="F:heme binding"/>
    <property type="evidence" value="ECO:0007669"/>
    <property type="project" value="UniProtKB-UniRule"/>
</dbReference>
<evidence type="ECO:0000256" key="9">
    <source>
        <dbReference type="PIRSR" id="PIRSR601621-2"/>
    </source>
</evidence>
<proteinExistence type="inferred from homology"/>
<keyword evidence="15" id="KW-1185">Reference proteome</keyword>
<feature type="domain" description="Plant heme peroxidase family profile" evidence="13">
    <location>
        <begin position="140"/>
        <end position="367"/>
    </location>
</feature>
<keyword evidence="11" id="KW-1015">Disulfide bond</keyword>
<keyword evidence="7" id="KW-0325">Glycoprotein</keyword>
<dbReference type="PROSITE" id="PS00436">
    <property type="entry name" value="PEROXIDASE_2"/>
    <property type="match status" value="1"/>
</dbReference>
<feature type="binding site" description="axial binding residue" evidence="9">
    <location>
        <position position="251"/>
    </location>
    <ligand>
        <name>heme b</name>
        <dbReference type="ChEBI" id="CHEBI:60344"/>
    </ligand>
    <ligandPart>
        <name>Fe</name>
        <dbReference type="ChEBI" id="CHEBI:18248"/>
    </ligandPart>
</feature>
<dbReference type="InterPro" id="IPR010255">
    <property type="entry name" value="Haem_peroxidase_sf"/>
</dbReference>
<dbReference type="EC" id="1.11.1.-" evidence="12"/>
<feature type="site" description="Transition state stabilizer" evidence="10">
    <location>
        <position position="122"/>
    </location>
</feature>
<dbReference type="OrthoDB" id="2113341at2759"/>
<name>A0A179FU20_METCM</name>
<dbReference type="GO" id="GO:0034599">
    <property type="term" value="P:cellular response to oxidative stress"/>
    <property type="evidence" value="ECO:0007669"/>
    <property type="project" value="InterPro"/>
</dbReference>
<evidence type="ECO:0000256" key="1">
    <source>
        <dbReference type="ARBA" id="ARBA00006089"/>
    </source>
</evidence>
<dbReference type="GO" id="GO:0000302">
    <property type="term" value="P:response to reactive oxygen species"/>
    <property type="evidence" value="ECO:0007669"/>
    <property type="project" value="TreeGrafter"/>
</dbReference>
<dbReference type="FunFam" id="1.10.520.10:FF:000021">
    <property type="entry name" value="Peroxidase"/>
    <property type="match status" value="1"/>
</dbReference>
<keyword evidence="4 9" id="KW-0479">Metal-binding</keyword>
<evidence type="ECO:0000256" key="6">
    <source>
        <dbReference type="ARBA" id="ARBA00023004"/>
    </source>
</evidence>
<feature type="binding site" evidence="9">
    <location>
        <position position="276"/>
    </location>
    <ligand>
        <name>Ca(2+)</name>
        <dbReference type="ChEBI" id="CHEBI:29108"/>
        <label>2</label>
    </ligand>
</feature>
<feature type="binding site" evidence="9">
    <location>
        <position position="144"/>
    </location>
    <ligand>
        <name>Ca(2+)</name>
        <dbReference type="ChEBI" id="CHEBI:29108"/>
        <label>1</label>
    </ligand>
</feature>
<keyword evidence="3 9" id="KW-0349">Heme</keyword>
<gene>
    <name evidence="14" type="ORF">VFPPC_05033</name>
</gene>
<evidence type="ECO:0000256" key="2">
    <source>
        <dbReference type="ARBA" id="ARBA00022559"/>
    </source>
</evidence>
<dbReference type="PROSITE" id="PS50873">
    <property type="entry name" value="PEROXIDASE_4"/>
    <property type="match status" value="1"/>
</dbReference>
<feature type="binding site" evidence="9">
    <location>
        <position position="269"/>
    </location>
    <ligand>
        <name>Ca(2+)</name>
        <dbReference type="ChEBI" id="CHEBI:29108"/>
        <label>2</label>
    </ligand>
</feature>
<comment type="cofactor">
    <cofactor evidence="9 12">
        <name>Ca(2+)</name>
        <dbReference type="ChEBI" id="CHEBI:29108"/>
    </cofactor>
    <text evidence="9 12">Binds 2 calcium ions per subunit.</text>
</comment>